<dbReference type="AlphaFoldDB" id="A0A4Y9ZK49"/>
<gene>
    <name evidence="3" type="ORF">EWM64_g9452</name>
</gene>
<name>A0A4Y9ZK49_9AGAM</name>
<dbReference type="Pfam" id="PF18723">
    <property type="entry name" value="HMUDK_hel"/>
    <property type="match status" value="1"/>
</dbReference>
<organism evidence="3 4">
    <name type="scientific">Hericium alpestre</name>
    <dbReference type="NCBI Taxonomy" id="135208"/>
    <lineage>
        <taxon>Eukaryota</taxon>
        <taxon>Fungi</taxon>
        <taxon>Dikarya</taxon>
        <taxon>Basidiomycota</taxon>
        <taxon>Agaricomycotina</taxon>
        <taxon>Agaricomycetes</taxon>
        <taxon>Russulales</taxon>
        <taxon>Hericiaceae</taxon>
        <taxon>Hericium</taxon>
    </lineage>
</organism>
<dbReference type="OrthoDB" id="433924at2759"/>
<reference evidence="3 4" key="1">
    <citation type="submission" date="2019-02" db="EMBL/GenBank/DDBJ databases">
        <title>Genome sequencing of the rare red list fungi Hericium alpestre (H. flagellum).</title>
        <authorList>
            <person name="Buettner E."/>
            <person name="Kellner H."/>
        </authorList>
    </citation>
    <scope>NUCLEOTIDE SEQUENCE [LARGE SCALE GENOMIC DNA]</scope>
    <source>
        <strain evidence="3 4">DSM 108284</strain>
    </source>
</reference>
<dbReference type="InterPro" id="IPR040684">
    <property type="entry name" value="HMUDK_hel"/>
</dbReference>
<evidence type="ECO:0000313" key="4">
    <source>
        <dbReference type="Proteomes" id="UP000298061"/>
    </source>
</evidence>
<protein>
    <recommendedName>
        <fullName evidence="2">5-hmdU DNA kinase helical domain-containing protein</fullName>
    </recommendedName>
</protein>
<feature type="compositionally biased region" description="Basic residues" evidence="1">
    <location>
        <begin position="1"/>
        <end position="16"/>
    </location>
</feature>
<keyword evidence="4" id="KW-1185">Reference proteome</keyword>
<proteinExistence type="predicted"/>
<evidence type="ECO:0000259" key="2">
    <source>
        <dbReference type="Pfam" id="PF18723"/>
    </source>
</evidence>
<evidence type="ECO:0000256" key="1">
    <source>
        <dbReference type="SAM" id="MobiDB-lite"/>
    </source>
</evidence>
<dbReference type="Proteomes" id="UP000298061">
    <property type="component" value="Unassembled WGS sequence"/>
</dbReference>
<comment type="caution">
    <text evidence="3">The sequence shown here is derived from an EMBL/GenBank/DDBJ whole genome shotgun (WGS) entry which is preliminary data.</text>
</comment>
<sequence>MRVKSTKKTRARKGKDKAKADAQSKELKFVIHDIEFTPSPVLDTMFRFMAERHAIHQRRVAGLPEPWSDDPIFQNNPFTNVYRIFDRVSQYILQHVVNEGDQDLHESCFRVILFRFFCRISTWEHLQKRLGPLTWKDFDIEAYEDVLGEQYHKGVSLYGSAYQMPAPALGGATAYSNHLRLLKMMMDADLPGQLAQLEQLSDAYGRINLFPSMGNFLAFQYALLPLPRAFRSQTPADYFWISI</sequence>
<dbReference type="STRING" id="135208.A0A4Y9ZK49"/>
<feature type="domain" description="5-hmdU DNA kinase helical" evidence="2">
    <location>
        <begin position="40"/>
        <end position="223"/>
    </location>
</feature>
<evidence type="ECO:0000313" key="3">
    <source>
        <dbReference type="EMBL" id="TFY74560.1"/>
    </source>
</evidence>
<dbReference type="EMBL" id="SFCI01002011">
    <property type="protein sequence ID" value="TFY74560.1"/>
    <property type="molecule type" value="Genomic_DNA"/>
</dbReference>
<accession>A0A4Y9ZK49</accession>
<feature type="region of interest" description="Disordered" evidence="1">
    <location>
        <begin position="1"/>
        <end position="20"/>
    </location>
</feature>